<evidence type="ECO:0000313" key="1">
    <source>
        <dbReference type="EMBL" id="KAJ8913720.1"/>
    </source>
</evidence>
<evidence type="ECO:0000313" key="2">
    <source>
        <dbReference type="Proteomes" id="UP001159042"/>
    </source>
</evidence>
<dbReference type="AlphaFoldDB" id="A0AAV8VI10"/>
<organism evidence="1 2">
    <name type="scientific">Exocentrus adspersus</name>
    <dbReference type="NCBI Taxonomy" id="1586481"/>
    <lineage>
        <taxon>Eukaryota</taxon>
        <taxon>Metazoa</taxon>
        <taxon>Ecdysozoa</taxon>
        <taxon>Arthropoda</taxon>
        <taxon>Hexapoda</taxon>
        <taxon>Insecta</taxon>
        <taxon>Pterygota</taxon>
        <taxon>Neoptera</taxon>
        <taxon>Endopterygota</taxon>
        <taxon>Coleoptera</taxon>
        <taxon>Polyphaga</taxon>
        <taxon>Cucujiformia</taxon>
        <taxon>Chrysomeloidea</taxon>
        <taxon>Cerambycidae</taxon>
        <taxon>Lamiinae</taxon>
        <taxon>Acanthocinini</taxon>
        <taxon>Exocentrus</taxon>
    </lineage>
</organism>
<accession>A0AAV8VI10</accession>
<gene>
    <name evidence="1" type="ORF">NQ315_007437</name>
</gene>
<reference evidence="1 2" key="1">
    <citation type="journal article" date="2023" name="Insect Mol. Biol.">
        <title>Genome sequencing provides insights into the evolution of gene families encoding plant cell wall-degrading enzymes in longhorned beetles.</title>
        <authorList>
            <person name="Shin N.R."/>
            <person name="Okamura Y."/>
            <person name="Kirsch R."/>
            <person name="Pauchet Y."/>
        </authorList>
    </citation>
    <scope>NUCLEOTIDE SEQUENCE [LARGE SCALE GENOMIC DNA]</scope>
    <source>
        <strain evidence="1">EAD_L_NR</strain>
    </source>
</reference>
<comment type="caution">
    <text evidence="1">The sequence shown here is derived from an EMBL/GenBank/DDBJ whole genome shotgun (WGS) entry which is preliminary data.</text>
</comment>
<protein>
    <submittedName>
        <fullName evidence="1">Uncharacterized protein</fullName>
    </submittedName>
</protein>
<proteinExistence type="predicted"/>
<keyword evidence="2" id="KW-1185">Reference proteome</keyword>
<dbReference type="EMBL" id="JANEYG010000089">
    <property type="protein sequence ID" value="KAJ8913720.1"/>
    <property type="molecule type" value="Genomic_DNA"/>
</dbReference>
<dbReference type="Proteomes" id="UP001159042">
    <property type="component" value="Unassembled WGS sequence"/>
</dbReference>
<sequence length="73" mass="8755">MFGNLGFLNEFDFRDNYTYIKIKKEEKYQYEDAETDRSNGVRPLLIDHAFIEDCRIKTEEEIEIKPDFSVRGL</sequence>
<name>A0AAV8VI10_9CUCU</name>